<dbReference type="InterPro" id="IPR000914">
    <property type="entry name" value="SBP_5_dom"/>
</dbReference>
<dbReference type="Pfam" id="PF00496">
    <property type="entry name" value="SBP_bac_5"/>
    <property type="match status" value="1"/>
</dbReference>
<organism evidence="6">
    <name type="scientific">marine sediment metagenome</name>
    <dbReference type="NCBI Taxonomy" id="412755"/>
    <lineage>
        <taxon>unclassified sequences</taxon>
        <taxon>metagenomes</taxon>
        <taxon>ecological metagenomes</taxon>
    </lineage>
</organism>
<dbReference type="GO" id="GO:1904680">
    <property type="term" value="F:peptide transmembrane transporter activity"/>
    <property type="evidence" value="ECO:0007669"/>
    <property type="project" value="TreeGrafter"/>
</dbReference>
<accession>X1T1Z3</accession>
<evidence type="ECO:0000256" key="2">
    <source>
        <dbReference type="ARBA" id="ARBA00005695"/>
    </source>
</evidence>
<comment type="caution">
    <text evidence="6">The sequence shown here is derived from an EMBL/GenBank/DDBJ whole genome shotgun (WGS) entry which is preliminary data.</text>
</comment>
<dbReference type="EMBL" id="BARW01021086">
    <property type="protein sequence ID" value="GAI99223.1"/>
    <property type="molecule type" value="Genomic_DNA"/>
</dbReference>
<feature type="non-terminal residue" evidence="6">
    <location>
        <position position="1"/>
    </location>
</feature>
<dbReference type="AlphaFoldDB" id="X1T1Z3"/>
<dbReference type="PANTHER" id="PTHR30290">
    <property type="entry name" value="PERIPLASMIC BINDING COMPONENT OF ABC TRANSPORTER"/>
    <property type="match status" value="1"/>
</dbReference>
<dbReference type="PANTHER" id="PTHR30290:SF10">
    <property type="entry name" value="PERIPLASMIC OLIGOPEPTIDE-BINDING PROTEIN-RELATED"/>
    <property type="match status" value="1"/>
</dbReference>
<dbReference type="Gene3D" id="3.40.190.10">
    <property type="entry name" value="Periplasmic binding protein-like II"/>
    <property type="match status" value="1"/>
</dbReference>
<protein>
    <recommendedName>
        <fullName evidence="5">Solute-binding protein family 5 domain-containing protein</fullName>
    </recommendedName>
</protein>
<evidence type="ECO:0000256" key="4">
    <source>
        <dbReference type="ARBA" id="ARBA00022729"/>
    </source>
</evidence>
<keyword evidence="4" id="KW-0732">Signal</keyword>
<feature type="non-terminal residue" evidence="6">
    <location>
        <position position="271"/>
    </location>
</feature>
<sequence length="271" mass="30174">PLSSFLGVEQIIFHLWAGVSMNLYELGQIDVAQVDLSNIDKVTDISGDFYQELAIIPQLSLTYIGFNHQEPPFDDINVRRAFTMALDKEKLVSLVYKDTVEAAYGILPPGMPGYNESLSGLEFDAAAARELIAASKYGDVANLPPITITVGGWGGLISQDLEAIIHMWRTNLGVEVTVRQLEPEEFIYNLKQEKDQMFYWGWGADYPHPQNFLEILFATGSESNTGDYSNAEANPPYLGQLFQRGIGNSFEVVETAQQSLCGYHYRLTGDT</sequence>
<gene>
    <name evidence="6" type="ORF">S12H4_35492</name>
</gene>
<name>X1T1Z3_9ZZZZ</name>
<keyword evidence="3" id="KW-0813">Transport</keyword>
<reference evidence="6" key="1">
    <citation type="journal article" date="2014" name="Front. Microbiol.">
        <title>High frequency of phylogenetically diverse reductive dehalogenase-homologous genes in deep subseafloor sedimentary metagenomes.</title>
        <authorList>
            <person name="Kawai M."/>
            <person name="Futagami T."/>
            <person name="Toyoda A."/>
            <person name="Takaki Y."/>
            <person name="Nishi S."/>
            <person name="Hori S."/>
            <person name="Arai W."/>
            <person name="Tsubouchi T."/>
            <person name="Morono Y."/>
            <person name="Uchiyama I."/>
            <person name="Ito T."/>
            <person name="Fujiyama A."/>
            <person name="Inagaki F."/>
            <person name="Takami H."/>
        </authorList>
    </citation>
    <scope>NUCLEOTIDE SEQUENCE</scope>
    <source>
        <strain evidence="6">Expedition CK06-06</strain>
    </source>
</reference>
<dbReference type="GO" id="GO:0030313">
    <property type="term" value="C:cell envelope"/>
    <property type="evidence" value="ECO:0007669"/>
    <property type="project" value="UniProtKB-SubCell"/>
</dbReference>
<evidence type="ECO:0000259" key="5">
    <source>
        <dbReference type="Pfam" id="PF00496"/>
    </source>
</evidence>
<dbReference type="Gene3D" id="3.10.105.10">
    <property type="entry name" value="Dipeptide-binding Protein, Domain 3"/>
    <property type="match status" value="1"/>
</dbReference>
<evidence type="ECO:0000313" key="6">
    <source>
        <dbReference type="EMBL" id="GAI99223.1"/>
    </source>
</evidence>
<feature type="domain" description="Solute-binding protein family 5" evidence="5">
    <location>
        <begin position="21"/>
        <end position="221"/>
    </location>
</feature>
<proteinExistence type="inferred from homology"/>
<dbReference type="GO" id="GO:0015833">
    <property type="term" value="P:peptide transport"/>
    <property type="evidence" value="ECO:0007669"/>
    <property type="project" value="TreeGrafter"/>
</dbReference>
<dbReference type="SUPFAM" id="SSF53850">
    <property type="entry name" value="Periplasmic binding protein-like II"/>
    <property type="match status" value="1"/>
</dbReference>
<evidence type="ECO:0000256" key="1">
    <source>
        <dbReference type="ARBA" id="ARBA00004196"/>
    </source>
</evidence>
<evidence type="ECO:0000256" key="3">
    <source>
        <dbReference type="ARBA" id="ARBA00022448"/>
    </source>
</evidence>
<comment type="subcellular location">
    <subcellularLocation>
        <location evidence="1">Cell envelope</location>
    </subcellularLocation>
</comment>
<dbReference type="InterPro" id="IPR039424">
    <property type="entry name" value="SBP_5"/>
</dbReference>
<comment type="similarity">
    <text evidence="2">Belongs to the bacterial solute-binding protein 5 family.</text>
</comment>